<dbReference type="InterPro" id="IPR008972">
    <property type="entry name" value="Cupredoxin"/>
</dbReference>
<name>A0ABW8A692_9ACTN</name>
<evidence type="ECO:0000256" key="1">
    <source>
        <dbReference type="SAM" id="MobiDB-lite"/>
    </source>
</evidence>
<proteinExistence type="predicted"/>
<keyword evidence="3" id="KW-1185">Reference proteome</keyword>
<protein>
    <recommendedName>
        <fullName evidence="4">EfeO-type cupredoxin-like domain-containing protein</fullName>
    </recommendedName>
</protein>
<dbReference type="EMBL" id="JBITMB010000004">
    <property type="protein sequence ID" value="MFI7442306.1"/>
    <property type="molecule type" value="Genomic_DNA"/>
</dbReference>
<accession>A0ABW8A692</accession>
<sequence length="155" mass="16415">MSGGARAEEASPRRRARTAPPSWRAGMVWLAGVAWLAGTVAGCGPLSETHREPGNSHEVATAPPGSTGGEARAEITVRAGRVSPPPGWVEARRGQRIAITVTSDVPDELHVHGYDRTAALKPGEPVTVRFRADLTGVFEVETHRSGLVLTQLAVR</sequence>
<reference evidence="2 3" key="1">
    <citation type="submission" date="2024-10" db="EMBL/GenBank/DDBJ databases">
        <title>The Natural Products Discovery Center: Release of the First 8490 Sequenced Strains for Exploring Actinobacteria Biosynthetic Diversity.</title>
        <authorList>
            <person name="Kalkreuter E."/>
            <person name="Kautsar S.A."/>
            <person name="Yang D."/>
            <person name="Bader C.D."/>
            <person name="Teijaro C.N."/>
            <person name="Fluegel L."/>
            <person name="Davis C.M."/>
            <person name="Simpson J.R."/>
            <person name="Lauterbach L."/>
            <person name="Steele A.D."/>
            <person name="Gui C."/>
            <person name="Meng S."/>
            <person name="Li G."/>
            <person name="Viehrig K."/>
            <person name="Ye F."/>
            <person name="Su P."/>
            <person name="Kiefer A.F."/>
            <person name="Nichols A."/>
            <person name="Cepeda A.J."/>
            <person name="Yan W."/>
            <person name="Fan B."/>
            <person name="Jiang Y."/>
            <person name="Adhikari A."/>
            <person name="Zheng C.-J."/>
            <person name="Schuster L."/>
            <person name="Cowan T.M."/>
            <person name="Smanski M.J."/>
            <person name="Chevrette M.G."/>
            <person name="De Carvalho L.P.S."/>
            <person name="Shen B."/>
        </authorList>
    </citation>
    <scope>NUCLEOTIDE SEQUENCE [LARGE SCALE GENOMIC DNA]</scope>
    <source>
        <strain evidence="2 3">NPDC049503</strain>
    </source>
</reference>
<feature type="compositionally biased region" description="Basic and acidic residues" evidence="1">
    <location>
        <begin position="1"/>
        <end position="12"/>
    </location>
</feature>
<dbReference type="Proteomes" id="UP001612928">
    <property type="component" value="Unassembled WGS sequence"/>
</dbReference>
<comment type="caution">
    <text evidence="2">The sequence shown here is derived from an EMBL/GenBank/DDBJ whole genome shotgun (WGS) entry which is preliminary data.</text>
</comment>
<dbReference type="Gene3D" id="2.60.40.420">
    <property type="entry name" value="Cupredoxins - blue copper proteins"/>
    <property type="match status" value="1"/>
</dbReference>
<evidence type="ECO:0000313" key="2">
    <source>
        <dbReference type="EMBL" id="MFI7442306.1"/>
    </source>
</evidence>
<dbReference type="SUPFAM" id="SSF49503">
    <property type="entry name" value="Cupredoxins"/>
    <property type="match status" value="1"/>
</dbReference>
<feature type="region of interest" description="Disordered" evidence="1">
    <location>
        <begin position="1"/>
        <end position="20"/>
    </location>
</feature>
<dbReference type="RefSeq" id="WP_397022260.1">
    <property type="nucleotide sequence ID" value="NZ_JBITMB010000004.1"/>
</dbReference>
<gene>
    <name evidence="2" type="ORF">ACIBP5_20260</name>
</gene>
<evidence type="ECO:0000313" key="3">
    <source>
        <dbReference type="Proteomes" id="UP001612928"/>
    </source>
</evidence>
<feature type="region of interest" description="Disordered" evidence="1">
    <location>
        <begin position="46"/>
        <end position="70"/>
    </location>
</feature>
<organism evidence="2 3">
    <name type="scientific">Nonomuraea indica</name>
    <dbReference type="NCBI Taxonomy" id="1581193"/>
    <lineage>
        <taxon>Bacteria</taxon>
        <taxon>Bacillati</taxon>
        <taxon>Actinomycetota</taxon>
        <taxon>Actinomycetes</taxon>
        <taxon>Streptosporangiales</taxon>
        <taxon>Streptosporangiaceae</taxon>
        <taxon>Nonomuraea</taxon>
    </lineage>
</organism>
<evidence type="ECO:0008006" key="4">
    <source>
        <dbReference type="Google" id="ProtNLM"/>
    </source>
</evidence>